<evidence type="ECO:0000313" key="4">
    <source>
        <dbReference type="Proteomes" id="UP000269721"/>
    </source>
</evidence>
<sequence>MPVGNGFCFFKLSFLIRLCLLTSSRSARLTVNLLNPIFGHHYPQSKLKARAPPSSQPKQMSCSDEARPFELLTAEGTDACARAPRPPGQRARWSHLPSELLRPILRLLRAVKQEQNQPSIPPDDTEEDEDEDGEEEDDEEDEAEEDEAEAAVEYPTAAHDLYACSLVCRAWEPVASEALWKSVAVTSASMFHDLVSAVLVSPAWAGKGAGRGHSVHRISARARTPVWAIRVLLREAQRATRLKIPSPSRFTPPEDFEDGEPAKTFTARILPRLNISSPLLTILDLGLDPGDRIDEDDLPAIAKTVARLEFLRMPGLSEIACRAMTMNAAVGPALRFWAPSSCDFPVEMTATSLPRLECIEFPSNPKLIPTAFMHTPFAALASLAQNSNLQLPWPPYSPRFQPSKNSTSPYARPSQTPRRLPSPPVSQL</sequence>
<dbReference type="AlphaFoldDB" id="A0A4P9VWZ5"/>
<name>A0A4P9VWZ5_9FUNG</name>
<feature type="region of interest" description="Disordered" evidence="1">
    <location>
        <begin position="113"/>
        <end position="150"/>
    </location>
</feature>
<keyword evidence="2" id="KW-0732">Signal</keyword>
<gene>
    <name evidence="3" type="ORF">BDK51DRAFT_30427</name>
</gene>
<evidence type="ECO:0000256" key="2">
    <source>
        <dbReference type="SAM" id="SignalP"/>
    </source>
</evidence>
<proteinExistence type="predicted"/>
<evidence type="ECO:0000256" key="1">
    <source>
        <dbReference type="SAM" id="MobiDB-lite"/>
    </source>
</evidence>
<feature type="compositionally biased region" description="Polar residues" evidence="1">
    <location>
        <begin position="400"/>
        <end position="417"/>
    </location>
</feature>
<feature type="signal peptide" evidence="2">
    <location>
        <begin position="1"/>
        <end position="26"/>
    </location>
</feature>
<reference evidence="4" key="1">
    <citation type="journal article" date="2018" name="Nat. Microbiol.">
        <title>Leveraging single-cell genomics to expand the fungal tree of life.</title>
        <authorList>
            <person name="Ahrendt S.R."/>
            <person name="Quandt C.A."/>
            <person name="Ciobanu D."/>
            <person name="Clum A."/>
            <person name="Salamov A."/>
            <person name="Andreopoulos B."/>
            <person name="Cheng J.F."/>
            <person name="Woyke T."/>
            <person name="Pelin A."/>
            <person name="Henrissat B."/>
            <person name="Reynolds N.K."/>
            <person name="Benny G.L."/>
            <person name="Smith M.E."/>
            <person name="James T.Y."/>
            <person name="Grigoriev I.V."/>
        </authorList>
    </citation>
    <scope>NUCLEOTIDE SEQUENCE [LARGE SCALE GENOMIC DNA]</scope>
</reference>
<keyword evidence="4" id="KW-1185">Reference proteome</keyword>
<organism evidence="3 4">
    <name type="scientific">Blyttiomyces helicus</name>
    <dbReference type="NCBI Taxonomy" id="388810"/>
    <lineage>
        <taxon>Eukaryota</taxon>
        <taxon>Fungi</taxon>
        <taxon>Fungi incertae sedis</taxon>
        <taxon>Chytridiomycota</taxon>
        <taxon>Chytridiomycota incertae sedis</taxon>
        <taxon>Chytridiomycetes</taxon>
        <taxon>Chytridiomycetes incertae sedis</taxon>
        <taxon>Blyttiomyces</taxon>
    </lineage>
</organism>
<feature type="region of interest" description="Disordered" evidence="1">
    <location>
        <begin position="394"/>
        <end position="428"/>
    </location>
</feature>
<feature type="compositionally biased region" description="Acidic residues" evidence="1">
    <location>
        <begin position="123"/>
        <end position="150"/>
    </location>
</feature>
<protein>
    <submittedName>
        <fullName evidence="3">Uncharacterized protein</fullName>
    </submittedName>
</protein>
<feature type="chain" id="PRO_5020220402" evidence="2">
    <location>
        <begin position="27"/>
        <end position="428"/>
    </location>
</feature>
<evidence type="ECO:0000313" key="3">
    <source>
        <dbReference type="EMBL" id="RKO82790.1"/>
    </source>
</evidence>
<dbReference type="EMBL" id="ML002087">
    <property type="protein sequence ID" value="RKO82790.1"/>
    <property type="molecule type" value="Genomic_DNA"/>
</dbReference>
<accession>A0A4P9VWZ5</accession>
<dbReference type="Gene3D" id="1.20.1280.50">
    <property type="match status" value="1"/>
</dbReference>
<dbReference type="Proteomes" id="UP000269721">
    <property type="component" value="Unassembled WGS sequence"/>
</dbReference>